<keyword evidence="4" id="KW-1185">Reference proteome</keyword>
<dbReference type="RefSeq" id="WP_145894378.1">
    <property type="nucleotide sequence ID" value="NZ_VOBQ01000014.1"/>
</dbReference>
<protein>
    <submittedName>
        <fullName evidence="3">LysM peptidoglycan-binding domain-containing protein</fullName>
    </submittedName>
</protein>
<name>A0A562ZMD6_9BURK</name>
<organism evidence="3 4">
    <name type="scientific">Caenimonas sedimenti</name>
    <dbReference type="NCBI Taxonomy" id="2596921"/>
    <lineage>
        <taxon>Bacteria</taxon>
        <taxon>Pseudomonadati</taxon>
        <taxon>Pseudomonadota</taxon>
        <taxon>Betaproteobacteria</taxon>
        <taxon>Burkholderiales</taxon>
        <taxon>Comamonadaceae</taxon>
        <taxon>Caenimonas</taxon>
    </lineage>
</organism>
<dbReference type="AlphaFoldDB" id="A0A562ZMD6"/>
<evidence type="ECO:0000259" key="2">
    <source>
        <dbReference type="PROSITE" id="PS51782"/>
    </source>
</evidence>
<dbReference type="Gene3D" id="3.10.350.10">
    <property type="entry name" value="LysM domain"/>
    <property type="match status" value="1"/>
</dbReference>
<dbReference type="SUPFAM" id="SSF54106">
    <property type="entry name" value="LysM domain"/>
    <property type="match status" value="1"/>
</dbReference>
<dbReference type="Proteomes" id="UP000318199">
    <property type="component" value="Unassembled WGS sequence"/>
</dbReference>
<feature type="chain" id="PRO_5022207792" evidence="1">
    <location>
        <begin position="34"/>
        <end position="408"/>
    </location>
</feature>
<evidence type="ECO:0000313" key="3">
    <source>
        <dbReference type="EMBL" id="TWO69663.1"/>
    </source>
</evidence>
<dbReference type="PROSITE" id="PS51782">
    <property type="entry name" value="LYSM"/>
    <property type="match status" value="1"/>
</dbReference>
<dbReference type="Pfam" id="PF01476">
    <property type="entry name" value="LysM"/>
    <property type="match status" value="1"/>
</dbReference>
<dbReference type="InterPro" id="IPR036779">
    <property type="entry name" value="LysM_dom_sf"/>
</dbReference>
<accession>A0A562ZMD6</accession>
<dbReference type="InterPro" id="IPR052196">
    <property type="entry name" value="Bact_Kbp"/>
</dbReference>
<reference evidence="3 4" key="1">
    <citation type="submission" date="2019-07" db="EMBL/GenBank/DDBJ databases">
        <title>Caenimonas sedimenti sp. nov., isolated from activated sludge.</title>
        <authorList>
            <person name="Xu J."/>
        </authorList>
    </citation>
    <scope>NUCLEOTIDE SEQUENCE [LARGE SCALE GENOMIC DNA]</scope>
    <source>
        <strain evidence="3 4">HX-9-20</strain>
    </source>
</reference>
<comment type="caution">
    <text evidence="3">The sequence shown here is derived from an EMBL/GenBank/DDBJ whole genome shotgun (WGS) entry which is preliminary data.</text>
</comment>
<dbReference type="PANTHER" id="PTHR34700:SF4">
    <property type="entry name" value="PHAGE-LIKE ELEMENT PBSX PROTEIN XKDP"/>
    <property type="match status" value="1"/>
</dbReference>
<dbReference type="CDD" id="cd00118">
    <property type="entry name" value="LysM"/>
    <property type="match status" value="1"/>
</dbReference>
<dbReference type="SMART" id="SM00257">
    <property type="entry name" value="LysM"/>
    <property type="match status" value="1"/>
</dbReference>
<feature type="domain" description="LysM" evidence="2">
    <location>
        <begin position="65"/>
        <end position="114"/>
    </location>
</feature>
<dbReference type="InterPro" id="IPR018392">
    <property type="entry name" value="LysM"/>
</dbReference>
<dbReference type="PANTHER" id="PTHR34700">
    <property type="entry name" value="POTASSIUM BINDING PROTEIN KBP"/>
    <property type="match status" value="1"/>
</dbReference>
<feature type="signal peptide" evidence="1">
    <location>
        <begin position="1"/>
        <end position="33"/>
    </location>
</feature>
<evidence type="ECO:0000313" key="4">
    <source>
        <dbReference type="Proteomes" id="UP000318199"/>
    </source>
</evidence>
<gene>
    <name evidence="3" type="ORF">FN976_17685</name>
</gene>
<proteinExistence type="predicted"/>
<evidence type="ECO:0000256" key="1">
    <source>
        <dbReference type="SAM" id="SignalP"/>
    </source>
</evidence>
<dbReference type="EMBL" id="VOBQ01000014">
    <property type="protein sequence ID" value="TWO69663.1"/>
    <property type="molecule type" value="Genomic_DNA"/>
</dbReference>
<keyword evidence="1" id="KW-0732">Signal</keyword>
<sequence>MVPSKAAFGPVSRVMAAWAVLALGGLATVPAAAQNLPITPAQRSTAEQVAVGGIPLAELSPDAPDNYTVKSGDTLWGISGLYLKQPWRWPELWGMNMEQIKNPHRIFPGQQLYLEKADGLARLRMGQAPTGAPTDTVRVSPRVRIAGLPDNTIPTLPAHLIEPFLNEAIIVGAGELDVAPRIVAGPDDRVMVTRGDRAYVRGRTGTPLVERDPRKIDEYRIFRSATPLKDPLTGTVLGYEAQYLGAAELVRSESIQQVRNAKGGTDSAIVPATIDITRAREEMRIGDRLLPEPARQLTSYVPRAAAPGVEGTIVSIYGNAVALAGQNQVVAINKGAADGLESGQVLAILSAGRRVDDRSINSERTLLKLPDERNGLMMVFRTFDKLSYALILEITDTVKIGDRVASPR</sequence>
<dbReference type="OrthoDB" id="9765158at2"/>